<evidence type="ECO:0000313" key="4">
    <source>
        <dbReference type="EMBL" id="MDC7717895.1"/>
    </source>
</evidence>
<dbReference type="PANTHER" id="PTHR30576:SF20">
    <property type="entry name" value="QUINOVOSAMINEPHOSPHOTRANSFERAE-RELATED"/>
    <property type="match status" value="1"/>
</dbReference>
<comment type="caution">
    <text evidence="4">The sequence shown here is derived from an EMBL/GenBank/DDBJ whole genome shotgun (WGS) entry which is preliminary data.</text>
</comment>
<keyword evidence="2" id="KW-0812">Transmembrane</keyword>
<organism evidence="4 5">
    <name type="scientific">Vogesella aquatica</name>
    <dbReference type="NCBI Taxonomy" id="2984206"/>
    <lineage>
        <taxon>Bacteria</taxon>
        <taxon>Pseudomonadati</taxon>
        <taxon>Pseudomonadota</taxon>
        <taxon>Betaproteobacteria</taxon>
        <taxon>Neisseriales</taxon>
        <taxon>Chromobacteriaceae</taxon>
        <taxon>Vogesella</taxon>
    </lineage>
</organism>
<keyword evidence="5" id="KW-1185">Reference proteome</keyword>
<gene>
    <name evidence="4" type="ORF">PQU95_11800</name>
</gene>
<evidence type="ECO:0000313" key="5">
    <source>
        <dbReference type="Proteomes" id="UP001219956"/>
    </source>
</evidence>
<keyword evidence="2" id="KW-0472">Membrane</keyword>
<dbReference type="RefSeq" id="WP_272752205.1">
    <property type="nucleotide sequence ID" value="NZ_JAQQLF010000014.1"/>
</dbReference>
<keyword evidence="4" id="KW-0808">Transferase</keyword>
<protein>
    <submittedName>
        <fullName evidence="4">Sugar transferase</fullName>
    </submittedName>
</protein>
<sequence>MAARPGSALAKRLFDLVAVLAGLWLIWPLLLAIALWVKLDSPGPVFFRQVRVGRGGQLFRIHKFRTMKIGAEAAGQLTVGADQRVTRAGHLLRKTKLDELPQLLDVLYGDMSLVGPRPEVPKYVAHYPDSVKDIVLSVRPGITDWASIRMIDENEILGKAADPERAYIEQVLPEKLGYYVRYAQSHTLVGDVQIIVATLLKIVTR</sequence>
<evidence type="ECO:0000256" key="2">
    <source>
        <dbReference type="SAM" id="Phobius"/>
    </source>
</evidence>
<comment type="similarity">
    <text evidence="1">Belongs to the bacterial sugar transferase family.</text>
</comment>
<feature type="transmembrane region" description="Helical" evidence="2">
    <location>
        <begin position="12"/>
        <end position="37"/>
    </location>
</feature>
<keyword evidence="2" id="KW-1133">Transmembrane helix</keyword>
<dbReference type="InterPro" id="IPR003362">
    <property type="entry name" value="Bact_transf"/>
</dbReference>
<dbReference type="PANTHER" id="PTHR30576">
    <property type="entry name" value="COLANIC BIOSYNTHESIS UDP-GLUCOSE LIPID CARRIER TRANSFERASE"/>
    <property type="match status" value="1"/>
</dbReference>
<dbReference type="EMBL" id="JAQQLF010000014">
    <property type="protein sequence ID" value="MDC7717895.1"/>
    <property type="molecule type" value="Genomic_DNA"/>
</dbReference>
<proteinExistence type="inferred from homology"/>
<accession>A0ABT5IZ87</accession>
<name>A0ABT5IZ87_9NEIS</name>
<dbReference type="Pfam" id="PF02397">
    <property type="entry name" value="Bac_transf"/>
    <property type="match status" value="1"/>
</dbReference>
<evidence type="ECO:0000256" key="1">
    <source>
        <dbReference type="ARBA" id="ARBA00006464"/>
    </source>
</evidence>
<dbReference type="Proteomes" id="UP001219956">
    <property type="component" value="Unassembled WGS sequence"/>
</dbReference>
<feature type="domain" description="Bacterial sugar transferase" evidence="3">
    <location>
        <begin position="11"/>
        <end position="203"/>
    </location>
</feature>
<reference evidence="4 5" key="1">
    <citation type="submission" date="2023-01" db="EMBL/GenBank/DDBJ databases">
        <title>Novel species of the genus Vogesella isolated from rivers.</title>
        <authorList>
            <person name="Lu H."/>
        </authorList>
    </citation>
    <scope>NUCLEOTIDE SEQUENCE [LARGE SCALE GENOMIC DNA]</scope>
    <source>
        <strain evidence="4 5">DC21W</strain>
    </source>
</reference>
<evidence type="ECO:0000259" key="3">
    <source>
        <dbReference type="Pfam" id="PF02397"/>
    </source>
</evidence>
<dbReference type="GO" id="GO:0016740">
    <property type="term" value="F:transferase activity"/>
    <property type="evidence" value="ECO:0007669"/>
    <property type="project" value="UniProtKB-KW"/>
</dbReference>